<keyword evidence="3" id="KW-1185">Reference proteome</keyword>
<dbReference type="Proteomes" id="UP000298179">
    <property type="component" value="Unassembled WGS sequence"/>
</dbReference>
<comment type="caution">
    <text evidence="2">The sequence shown here is derived from an EMBL/GenBank/DDBJ whole genome shotgun (WGS) entry which is preliminary data.</text>
</comment>
<organism evidence="2 3">
    <name type="scientific">Jiella endophytica</name>
    <dbReference type="NCBI Taxonomy" id="2558362"/>
    <lineage>
        <taxon>Bacteria</taxon>
        <taxon>Pseudomonadati</taxon>
        <taxon>Pseudomonadota</taxon>
        <taxon>Alphaproteobacteria</taxon>
        <taxon>Hyphomicrobiales</taxon>
        <taxon>Aurantimonadaceae</taxon>
        <taxon>Jiella</taxon>
    </lineage>
</organism>
<dbReference type="AlphaFoldDB" id="A0A4Y8RBF6"/>
<gene>
    <name evidence="2" type="ORF">E3C22_20020</name>
    <name evidence="1" type="ORF">E3C22_22220</name>
</gene>
<sequence length="50" mass="5957">KDNAPQNLAVLRRLALNVARLHPDKTPMRRKLLKAGWDESFFFDLIRHMR</sequence>
<proteinExistence type="predicted"/>
<evidence type="ECO:0000313" key="3">
    <source>
        <dbReference type="Proteomes" id="UP000298179"/>
    </source>
</evidence>
<protein>
    <submittedName>
        <fullName evidence="2">ISAs1 family transposase</fullName>
    </submittedName>
</protein>
<dbReference type="EMBL" id="SOZD01000007">
    <property type="protein sequence ID" value="TFF19068.1"/>
    <property type="molecule type" value="Genomic_DNA"/>
</dbReference>
<dbReference type="EMBL" id="SOZD01000011">
    <property type="protein sequence ID" value="TFF18023.1"/>
    <property type="molecule type" value="Genomic_DNA"/>
</dbReference>
<accession>A0A4Y8RBF6</accession>
<reference evidence="2 3" key="1">
    <citation type="submission" date="2019-03" db="EMBL/GenBank/DDBJ databases">
        <title>Jiella endophytica sp. nov., a novel endophytic bacterium isolated from root of Ficus microcarpa Linn. f.</title>
        <authorList>
            <person name="Tuo L."/>
        </authorList>
    </citation>
    <scope>NUCLEOTIDE SEQUENCE [LARGE SCALE GENOMIC DNA]</scope>
    <source>
        <strain evidence="2 3">CBS5Q-3</strain>
    </source>
</reference>
<evidence type="ECO:0000313" key="2">
    <source>
        <dbReference type="EMBL" id="TFF19068.1"/>
    </source>
</evidence>
<feature type="non-terminal residue" evidence="2">
    <location>
        <position position="1"/>
    </location>
</feature>
<evidence type="ECO:0000313" key="1">
    <source>
        <dbReference type="EMBL" id="TFF18023.1"/>
    </source>
</evidence>
<name>A0A4Y8RBF6_9HYPH</name>